<gene>
    <name evidence="1" type="ORF">BU16DRAFT_455320</name>
</gene>
<dbReference type="Proteomes" id="UP000799750">
    <property type="component" value="Unassembled WGS sequence"/>
</dbReference>
<evidence type="ECO:0008006" key="3">
    <source>
        <dbReference type="Google" id="ProtNLM"/>
    </source>
</evidence>
<protein>
    <recommendedName>
        <fullName evidence="3">Lipocalin-like domain-containing protein</fullName>
    </recommendedName>
</protein>
<evidence type="ECO:0000313" key="2">
    <source>
        <dbReference type="Proteomes" id="UP000799750"/>
    </source>
</evidence>
<name>A0A6A6R124_9PEZI</name>
<dbReference type="EMBL" id="MU004185">
    <property type="protein sequence ID" value="KAF2498229.1"/>
    <property type="molecule type" value="Genomic_DNA"/>
</dbReference>
<keyword evidence="2" id="KW-1185">Reference proteome</keyword>
<reference evidence="1" key="1">
    <citation type="journal article" date="2020" name="Stud. Mycol.">
        <title>101 Dothideomycetes genomes: a test case for predicting lifestyles and emergence of pathogens.</title>
        <authorList>
            <person name="Haridas S."/>
            <person name="Albert R."/>
            <person name="Binder M."/>
            <person name="Bloem J."/>
            <person name="Labutti K."/>
            <person name="Salamov A."/>
            <person name="Andreopoulos B."/>
            <person name="Baker S."/>
            <person name="Barry K."/>
            <person name="Bills G."/>
            <person name="Bluhm B."/>
            <person name="Cannon C."/>
            <person name="Castanera R."/>
            <person name="Culley D."/>
            <person name="Daum C."/>
            <person name="Ezra D."/>
            <person name="Gonzalez J."/>
            <person name="Henrissat B."/>
            <person name="Kuo A."/>
            <person name="Liang C."/>
            <person name="Lipzen A."/>
            <person name="Lutzoni F."/>
            <person name="Magnuson J."/>
            <person name="Mondo S."/>
            <person name="Nolan M."/>
            <person name="Ohm R."/>
            <person name="Pangilinan J."/>
            <person name="Park H.-J."/>
            <person name="Ramirez L."/>
            <person name="Alfaro M."/>
            <person name="Sun H."/>
            <person name="Tritt A."/>
            <person name="Yoshinaga Y."/>
            <person name="Zwiers L.-H."/>
            <person name="Turgeon B."/>
            <person name="Goodwin S."/>
            <person name="Spatafora J."/>
            <person name="Crous P."/>
            <person name="Grigoriev I."/>
        </authorList>
    </citation>
    <scope>NUCLEOTIDE SEQUENCE</scope>
    <source>
        <strain evidence="1">CBS 269.34</strain>
    </source>
</reference>
<dbReference type="AlphaFoldDB" id="A0A6A6R124"/>
<organism evidence="1 2">
    <name type="scientific">Lophium mytilinum</name>
    <dbReference type="NCBI Taxonomy" id="390894"/>
    <lineage>
        <taxon>Eukaryota</taxon>
        <taxon>Fungi</taxon>
        <taxon>Dikarya</taxon>
        <taxon>Ascomycota</taxon>
        <taxon>Pezizomycotina</taxon>
        <taxon>Dothideomycetes</taxon>
        <taxon>Pleosporomycetidae</taxon>
        <taxon>Mytilinidiales</taxon>
        <taxon>Mytilinidiaceae</taxon>
        <taxon>Lophium</taxon>
    </lineage>
</organism>
<accession>A0A6A6R124</accession>
<proteinExistence type="predicted"/>
<dbReference type="PANTHER" id="PTHR38115:SF1">
    <property type="entry name" value="LIPOCALIN-LIKE DOMAIN-CONTAINING PROTEIN"/>
    <property type="match status" value="1"/>
</dbReference>
<dbReference type="InterPro" id="IPR053037">
    <property type="entry name" value="Pericyclase_pydY-like"/>
</dbReference>
<evidence type="ECO:0000313" key="1">
    <source>
        <dbReference type="EMBL" id="KAF2498229.1"/>
    </source>
</evidence>
<sequence>MAAPATATVRDLSGSWHMNKKYCGDTDGVLALQGIGWLTRKGIGMASVTQVTTSYPDADDPSKTHIDFTQVVTGGIKGTTELRTLDWKWRAHTDHLFGDLKGRSQFTKLAKLEEAVKEVKGGVAEDAKFMAEGWDEATKEGEVVEAYVENEKGGWVAWQIWGFVDWEADGKKERRHVRRVVVRKGKEVKRILLVFDWVV</sequence>
<dbReference type="OrthoDB" id="425354at2759"/>
<dbReference type="PANTHER" id="PTHR38115">
    <property type="entry name" value="LIPOCALIN-LIKE DOMAIN-CONTAINING PROTEIN"/>
    <property type="match status" value="1"/>
</dbReference>